<dbReference type="EMBL" id="MU267439">
    <property type="protein sequence ID" value="KAH7916933.1"/>
    <property type="molecule type" value="Genomic_DNA"/>
</dbReference>
<evidence type="ECO:0000313" key="1">
    <source>
        <dbReference type="EMBL" id="KAH7916933.1"/>
    </source>
</evidence>
<comment type="caution">
    <text evidence="1">The sequence shown here is derived from an EMBL/GenBank/DDBJ whole genome shotgun (WGS) entry which is preliminary data.</text>
</comment>
<protein>
    <submittedName>
        <fullName evidence="1">Uncharacterized protein</fullName>
    </submittedName>
</protein>
<name>A0ACB8AWL2_9AGAM</name>
<proteinExistence type="predicted"/>
<keyword evidence="2" id="KW-1185">Reference proteome</keyword>
<reference evidence="1" key="1">
    <citation type="journal article" date="2021" name="New Phytol.">
        <title>Evolutionary innovations through gain and loss of genes in the ectomycorrhizal Boletales.</title>
        <authorList>
            <person name="Wu G."/>
            <person name="Miyauchi S."/>
            <person name="Morin E."/>
            <person name="Kuo A."/>
            <person name="Drula E."/>
            <person name="Varga T."/>
            <person name="Kohler A."/>
            <person name="Feng B."/>
            <person name="Cao Y."/>
            <person name="Lipzen A."/>
            <person name="Daum C."/>
            <person name="Hundley H."/>
            <person name="Pangilinan J."/>
            <person name="Johnson J."/>
            <person name="Barry K."/>
            <person name="LaButti K."/>
            <person name="Ng V."/>
            <person name="Ahrendt S."/>
            <person name="Min B."/>
            <person name="Choi I.G."/>
            <person name="Park H."/>
            <person name="Plett J.M."/>
            <person name="Magnuson J."/>
            <person name="Spatafora J.W."/>
            <person name="Nagy L.G."/>
            <person name="Henrissat B."/>
            <person name="Grigoriev I.V."/>
            <person name="Yang Z.L."/>
            <person name="Xu J."/>
            <person name="Martin F.M."/>
        </authorList>
    </citation>
    <scope>NUCLEOTIDE SEQUENCE</scope>
    <source>
        <strain evidence="1">KUC20120723A-06</strain>
    </source>
</reference>
<dbReference type="Proteomes" id="UP000790709">
    <property type="component" value="Unassembled WGS sequence"/>
</dbReference>
<gene>
    <name evidence="1" type="ORF">BV22DRAFT_1135871</name>
</gene>
<sequence>MRDTTNSLTYRIKFHRSVTSPYRQIQRVELDNVPIHRQIFPLYGRLNATSFVTTVDSMDVDHVLIYKEKFPLEAIVEEYSLDNIPVVPHVDHALSNAPETGPVLNSTLESGTSAAANRETDITGPSLPRT</sequence>
<accession>A0ACB8AWL2</accession>
<evidence type="ECO:0000313" key="2">
    <source>
        <dbReference type="Proteomes" id="UP000790709"/>
    </source>
</evidence>
<organism evidence="1 2">
    <name type="scientific">Leucogyrophana mollusca</name>
    <dbReference type="NCBI Taxonomy" id="85980"/>
    <lineage>
        <taxon>Eukaryota</taxon>
        <taxon>Fungi</taxon>
        <taxon>Dikarya</taxon>
        <taxon>Basidiomycota</taxon>
        <taxon>Agaricomycotina</taxon>
        <taxon>Agaricomycetes</taxon>
        <taxon>Agaricomycetidae</taxon>
        <taxon>Boletales</taxon>
        <taxon>Boletales incertae sedis</taxon>
        <taxon>Leucogyrophana</taxon>
    </lineage>
</organism>